<sequence length="233" mass="27568">MGVPFFSISYNLPSKTEYLYCDFSGVNEVEDVQITIEGQVVPQVTKFKYLESYVQRDGDIDSDVAHRVQAGWCRWKAATGVLCDRRFPPKLKGKFYRVSVRPAMLYGTDCWAIKKTHARKMEVAEMRMLRWMCGHTRMDRIRNKVFRERLGVACISDKIREGRLRWFGHVRRRGMSAPVRSVETLTLKGKRGRGRPKLTWEERIRQDLLDLHLFEDMTEDRTSWRRRIIVKDF</sequence>
<accession>A0ACB9J2U3</accession>
<gene>
    <name evidence="1" type="ORF">L1987_18747</name>
</gene>
<protein>
    <submittedName>
        <fullName evidence="1">Uncharacterized protein</fullName>
    </submittedName>
</protein>
<reference evidence="2" key="1">
    <citation type="journal article" date="2022" name="Mol. Ecol. Resour.">
        <title>The genomes of chicory, endive, great burdock and yacon provide insights into Asteraceae palaeo-polyploidization history and plant inulin production.</title>
        <authorList>
            <person name="Fan W."/>
            <person name="Wang S."/>
            <person name="Wang H."/>
            <person name="Wang A."/>
            <person name="Jiang F."/>
            <person name="Liu H."/>
            <person name="Zhao H."/>
            <person name="Xu D."/>
            <person name="Zhang Y."/>
        </authorList>
    </citation>
    <scope>NUCLEOTIDE SEQUENCE [LARGE SCALE GENOMIC DNA]</scope>
    <source>
        <strain evidence="2">cv. Yunnan</strain>
    </source>
</reference>
<organism evidence="1 2">
    <name type="scientific">Smallanthus sonchifolius</name>
    <dbReference type="NCBI Taxonomy" id="185202"/>
    <lineage>
        <taxon>Eukaryota</taxon>
        <taxon>Viridiplantae</taxon>
        <taxon>Streptophyta</taxon>
        <taxon>Embryophyta</taxon>
        <taxon>Tracheophyta</taxon>
        <taxon>Spermatophyta</taxon>
        <taxon>Magnoliopsida</taxon>
        <taxon>eudicotyledons</taxon>
        <taxon>Gunneridae</taxon>
        <taxon>Pentapetalae</taxon>
        <taxon>asterids</taxon>
        <taxon>campanulids</taxon>
        <taxon>Asterales</taxon>
        <taxon>Asteraceae</taxon>
        <taxon>Asteroideae</taxon>
        <taxon>Heliantheae alliance</taxon>
        <taxon>Millerieae</taxon>
        <taxon>Smallanthus</taxon>
    </lineage>
</organism>
<comment type="caution">
    <text evidence="1">The sequence shown here is derived from an EMBL/GenBank/DDBJ whole genome shotgun (WGS) entry which is preliminary data.</text>
</comment>
<dbReference type="Proteomes" id="UP001056120">
    <property type="component" value="Linkage Group LG06"/>
</dbReference>
<keyword evidence="2" id="KW-1185">Reference proteome</keyword>
<proteinExistence type="predicted"/>
<evidence type="ECO:0000313" key="2">
    <source>
        <dbReference type="Proteomes" id="UP001056120"/>
    </source>
</evidence>
<name>A0ACB9J2U3_9ASTR</name>
<dbReference type="EMBL" id="CM042023">
    <property type="protein sequence ID" value="KAI3814008.1"/>
    <property type="molecule type" value="Genomic_DNA"/>
</dbReference>
<reference evidence="1 2" key="2">
    <citation type="journal article" date="2022" name="Mol. Ecol. Resour.">
        <title>The genomes of chicory, endive, great burdock and yacon provide insights into Asteraceae paleo-polyploidization history and plant inulin production.</title>
        <authorList>
            <person name="Fan W."/>
            <person name="Wang S."/>
            <person name="Wang H."/>
            <person name="Wang A."/>
            <person name="Jiang F."/>
            <person name="Liu H."/>
            <person name="Zhao H."/>
            <person name="Xu D."/>
            <person name="Zhang Y."/>
        </authorList>
    </citation>
    <scope>NUCLEOTIDE SEQUENCE [LARGE SCALE GENOMIC DNA]</scope>
    <source>
        <strain evidence="2">cv. Yunnan</strain>
        <tissue evidence="1">Leaves</tissue>
    </source>
</reference>
<evidence type="ECO:0000313" key="1">
    <source>
        <dbReference type="EMBL" id="KAI3814008.1"/>
    </source>
</evidence>